<dbReference type="InterPro" id="IPR010982">
    <property type="entry name" value="Lambda_DNA-bd_dom_sf"/>
</dbReference>
<feature type="domain" description="HTH cro/C1-type" evidence="3">
    <location>
        <begin position="7"/>
        <end position="67"/>
    </location>
</feature>
<dbReference type="PANTHER" id="PTHR34475">
    <property type="match status" value="1"/>
</dbReference>
<feature type="compositionally biased region" description="Acidic residues" evidence="1">
    <location>
        <begin position="167"/>
        <end position="195"/>
    </location>
</feature>
<feature type="region of interest" description="Disordered" evidence="1">
    <location>
        <begin position="149"/>
        <end position="215"/>
    </location>
</feature>
<feature type="compositionally biased region" description="Polar residues" evidence="1">
    <location>
        <begin position="206"/>
        <end position="215"/>
    </location>
</feature>
<dbReference type="InterPro" id="IPR025194">
    <property type="entry name" value="RodZ-like_C"/>
</dbReference>
<dbReference type="Gene3D" id="1.10.260.40">
    <property type="entry name" value="lambda repressor-like DNA-binding domains"/>
    <property type="match status" value="1"/>
</dbReference>
<dbReference type="GO" id="GO:0003677">
    <property type="term" value="F:DNA binding"/>
    <property type="evidence" value="ECO:0007669"/>
    <property type="project" value="InterPro"/>
</dbReference>
<protein>
    <submittedName>
        <fullName evidence="4">Helix-turn-helix domain-containing protein</fullName>
    </submittedName>
</protein>
<feature type="region of interest" description="Disordered" evidence="1">
    <location>
        <begin position="72"/>
        <end position="93"/>
    </location>
</feature>
<gene>
    <name evidence="4" type="ORF">D8M06_01680</name>
</gene>
<dbReference type="RefSeq" id="WP_121202623.1">
    <property type="nucleotide sequence ID" value="NZ_RBZP01000001.1"/>
</dbReference>
<sequence length="309" mass="34603">MDIGARLKEARVSKGLSLEELQEETKIQKRYLAAIEEGKLEILPGKFYARAFIKEYANAVGIDPSELLEEHKEEIPKNEDESEVQYSRMQRSRKDNSVEKSSKVFSVFPTIIVVLLIIGIFFVFWYFRDGLTNNGNEVQEEGLNDNEIIISNPDETNGGDDANTTGEETENEDESSDEQPSDEETVEEDTEEEQTQPEFTIVEEGTGSSPKSTLELNNVGEEIEVVFETAGETWLDVINDEGTSVISEKFVAENSPLEVDLSGTSEMFLNIGNAADLKITINGVEMEYPVDPEKFVHQGITINIKQANE</sequence>
<name>A0A495ACK2_9BACI</name>
<dbReference type="InterPro" id="IPR050400">
    <property type="entry name" value="Bact_Cytoskel_RodZ"/>
</dbReference>
<keyword evidence="2" id="KW-1133">Transmembrane helix</keyword>
<feature type="transmembrane region" description="Helical" evidence="2">
    <location>
        <begin position="104"/>
        <end position="127"/>
    </location>
</feature>
<dbReference type="PANTHER" id="PTHR34475:SF1">
    <property type="entry name" value="CYTOSKELETON PROTEIN RODZ"/>
    <property type="match status" value="1"/>
</dbReference>
<evidence type="ECO:0000256" key="2">
    <source>
        <dbReference type="SAM" id="Phobius"/>
    </source>
</evidence>
<dbReference type="CDD" id="cd00093">
    <property type="entry name" value="HTH_XRE"/>
    <property type="match status" value="1"/>
</dbReference>
<keyword evidence="2" id="KW-0472">Membrane</keyword>
<keyword evidence="5" id="KW-1185">Reference proteome</keyword>
<evidence type="ECO:0000259" key="3">
    <source>
        <dbReference type="PROSITE" id="PS50943"/>
    </source>
</evidence>
<reference evidence="4 5" key="1">
    <citation type="journal article" date="2016" name="Int. J. Syst. Evol. Microbiol.">
        <title>Oceanobacillus halophilus sp. nov., a novel moderately halophilic bacterium from a hypersaline lake.</title>
        <authorList>
            <person name="Amoozegar M.A."/>
            <person name="Bagheri M."/>
            <person name="Makhdoumi A."/>
            <person name="Nikou M.M."/>
            <person name="Fazeli S.A.S."/>
            <person name="Schumann P."/>
            <person name="Sproer C."/>
            <person name="Sanchez-Porro C."/>
            <person name="Ventosa A."/>
        </authorList>
    </citation>
    <scope>NUCLEOTIDE SEQUENCE [LARGE SCALE GENOMIC DNA]</scope>
    <source>
        <strain evidence="4 5">DSM 23996</strain>
    </source>
</reference>
<dbReference type="InterPro" id="IPR001387">
    <property type="entry name" value="Cro/C1-type_HTH"/>
</dbReference>
<accession>A0A495ACK2</accession>
<dbReference type="Proteomes" id="UP000269301">
    <property type="component" value="Unassembled WGS sequence"/>
</dbReference>
<dbReference type="SMART" id="SM00530">
    <property type="entry name" value="HTH_XRE"/>
    <property type="match status" value="1"/>
</dbReference>
<keyword evidence="2" id="KW-0812">Transmembrane</keyword>
<evidence type="ECO:0000313" key="4">
    <source>
        <dbReference type="EMBL" id="RKQ37543.1"/>
    </source>
</evidence>
<organism evidence="4 5">
    <name type="scientific">Oceanobacillus halophilus</name>
    <dbReference type="NCBI Taxonomy" id="930130"/>
    <lineage>
        <taxon>Bacteria</taxon>
        <taxon>Bacillati</taxon>
        <taxon>Bacillota</taxon>
        <taxon>Bacilli</taxon>
        <taxon>Bacillales</taxon>
        <taxon>Bacillaceae</taxon>
        <taxon>Oceanobacillus</taxon>
    </lineage>
</organism>
<proteinExistence type="predicted"/>
<dbReference type="OrthoDB" id="9797543at2"/>
<dbReference type="Pfam" id="PF13464">
    <property type="entry name" value="RodZ_C"/>
    <property type="match status" value="1"/>
</dbReference>
<dbReference type="EMBL" id="RBZP01000001">
    <property type="protein sequence ID" value="RKQ37543.1"/>
    <property type="molecule type" value="Genomic_DNA"/>
</dbReference>
<evidence type="ECO:0000313" key="5">
    <source>
        <dbReference type="Proteomes" id="UP000269301"/>
    </source>
</evidence>
<dbReference type="SUPFAM" id="SSF47413">
    <property type="entry name" value="lambda repressor-like DNA-binding domains"/>
    <property type="match status" value="1"/>
</dbReference>
<evidence type="ECO:0000256" key="1">
    <source>
        <dbReference type="SAM" id="MobiDB-lite"/>
    </source>
</evidence>
<comment type="caution">
    <text evidence="4">The sequence shown here is derived from an EMBL/GenBank/DDBJ whole genome shotgun (WGS) entry which is preliminary data.</text>
</comment>
<dbReference type="PROSITE" id="PS50943">
    <property type="entry name" value="HTH_CROC1"/>
    <property type="match status" value="1"/>
</dbReference>
<dbReference type="Pfam" id="PF13413">
    <property type="entry name" value="HTH_25"/>
    <property type="match status" value="1"/>
</dbReference>
<dbReference type="AlphaFoldDB" id="A0A495ACK2"/>